<dbReference type="Proteomes" id="UP000676386">
    <property type="component" value="Unassembled WGS sequence"/>
</dbReference>
<proteinExistence type="inferred from homology"/>
<dbReference type="PANTHER" id="PTHR30572:SF4">
    <property type="entry name" value="ABC TRANSPORTER PERMEASE YTRF"/>
    <property type="match status" value="1"/>
</dbReference>
<feature type="domain" description="MacB-like periplasmic core" evidence="9">
    <location>
        <begin position="20"/>
        <end position="236"/>
    </location>
</feature>
<gene>
    <name evidence="10" type="ORF">KE626_25820</name>
</gene>
<keyword evidence="3 7" id="KW-0812">Transmembrane</keyword>
<keyword evidence="5 7" id="KW-0472">Membrane</keyword>
<dbReference type="Pfam" id="PF02687">
    <property type="entry name" value="FtsX"/>
    <property type="match status" value="2"/>
</dbReference>
<organism evidence="10 11">
    <name type="scientific">Chitinophaga hostae</name>
    <dbReference type="NCBI Taxonomy" id="2831022"/>
    <lineage>
        <taxon>Bacteria</taxon>
        <taxon>Pseudomonadati</taxon>
        <taxon>Bacteroidota</taxon>
        <taxon>Chitinophagia</taxon>
        <taxon>Chitinophagales</taxon>
        <taxon>Chitinophagaceae</taxon>
        <taxon>Chitinophaga</taxon>
    </lineage>
</organism>
<dbReference type="RefSeq" id="WP_211975908.1">
    <property type="nucleotide sequence ID" value="NZ_JAGTXB010000017.1"/>
</dbReference>
<evidence type="ECO:0000256" key="5">
    <source>
        <dbReference type="ARBA" id="ARBA00023136"/>
    </source>
</evidence>
<feature type="transmembrane region" description="Helical" evidence="7">
    <location>
        <begin position="713"/>
        <end position="732"/>
    </location>
</feature>
<evidence type="ECO:0000313" key="11">
    <source>
        <dbReference type="Proteomes" id="UP000676386"/>
    </source>
</evidence>
<name>A0ABS5J6C4_9BACT</name>
<feature type="domain" description="MacB-like periplasmic core" evidence="9">
    <location>
        <begin position="454"/>
        <end position="628"/>
    </location>
</feature>
<dbReference type="InterPro" id="IPR025857">
    <property type="entry name" value="MacB_PCD"/>
</dbReference>
<feature type="transmembrane region" description="Helical" evidence="7">
    <location>
        <begin position="368"/>
        <end position="393"/>
    </location>
</feature>
<evidence type="ECO:0000256" key="4">
    <source>
        <dbReference type="ARBA" id="ARBA00022989"/>
    </source>
</evidence>
<comment type="similarity">
    <text evidence="6">Belongs to the ABC-4 integral membrane protein family.</text>
</comment>
<comment type="subcellular location">
    <subcellularLocation>
        <location evidence="1">Cell membrane</location>
        <topology evidence="1">Multi-pass membrane protein</topology>
    </subcellularLocation>
</comment>
<evidence type="ECO:0000256" key="7">
    <source>
        <dbReference type="SAM" id="Phobius"/>
    </source>
</evidence>
<evidence type="ECO:0000256" key="6">
    <source>
        <dbReference type="ARBA" id="ARBA00038076"/>
    </source>
</evidence>
<feature type="transmembrane region" description="Helical" evidence="7">
    <location>
        <begin position="414"/>
        <end position="438"/>
    </location>
</feature>
<feature type="domain" description="ABC3 transporter permease C-terminal" evidence="8">
    <location>
        <begin position="664"/>
        <end position="774"/>
    </location>
</feature>
<dbReference type="PANTHER" id="PTHR30572">
    <property type="entry name" value="MEMBRANE COMPONENT OF TRANSPORTER-RELATED"/>
    <property type="match status" value="1"/>
</dbReference>
<evidence type="ECO:0000256" key="2">
    <source>
        <dbReference type="ARBA" id="ARBA00022475"/>
    </source>
</evidence>
<sequence length="784" mass="86454">MLRSYFNIALRHLRKNRGYSLLNIAGLATGIVCAALIGLWIEAELTYNHDIPGYKNLYLVRENQTYDGKTDTYRATPGPMAKALPGDIPGIAKTARSGGNSRELFSDGKKTMNINGCYADANLMSMLSLQLVHGNAATAFQQLNSLVISEEMATDFFGKQDPVGKTLKVNNGNDYMITGVFKAPPENGSFQFQWLAPFDIEEGRQAWLRRWDANGIQTYVQLQPTADLAVINRQLKGYLATKGDISTECFLQAMDDWHLYDQYTDGKLSGGRIQYVRLFSLIAGIILLIACINFMNLATANSEKRAREVGVRKVMGAGKGRLLLQFMAESVLMAYVAVGVALLALLVVLPLFNAVVGKQLSLDLFNPLHIVLLLLIGLITGVVAGSYPALYLSSFNPVGALKQLKARGGSAAGFIRRGLVVTQFTVSIVLIISTVIVYQQIHHVKSRNLGFEKDRLISVVLQGELGKHFDALVHDLRQTGLVADAALSQSPMLNIWYNMGGYSWKGMDPSKDVLVTYNGVSPQYIHTMNMRLVAGRDFYEDARADSNSVIINQSMAAQMGAEGRVGGIIRHSNRAYNIVGIVGDFLYNNMYVNGAPFLLYSNAEYPGYISVRFKQDADISKALAQTEKIFTRYNPAYPFEYAFTDVEFTKFFNEEALTGKLAGIFASLAIFISCLGLFGLAAYTAERRTKEIGIRKVMGASVAGLTGLLSREFMKLVAVSCLLAFPAAWWLMNNWLNEYAYRITISWWIFIIAGILAMLIALATVSYQALKAALANPVKSLRAE</sequence>
<reference evidence="10 11" key="1">
    <citation type="submission" date="2021-04" db="EMBL/GenBank/DDBJ databases">
        <title>Chitinophaga sp. nov., isolated from the rhizosphere soil.</title>
        <authorList>
            <person name="He S."/>
        </authorList>
    </citation>
    <scope>NUCLEOTIDE SEQUENCE [LARGE SCALE GENOMIC DNA]</scope>
    <source>
        <strain evidence="10 11">2R12</strain>
    </source>
</reference>
<dbReference type="EMBL" id="JAGTXB010000017">
    <property type="protein sequence ID" value="MBS0030770.1"/>
    <property type="molecule type" value="Genomic_DNA"/>
</dbReference>
<keyword evidence="11" id="KW-1185">Reference proteome</keyword>
<evidence type="ECO:0000256" key="1">
    <source>
        <dbReference type="ARBA" id="ARBA00004651"/>
    </source>
</evidence>
<keyword evidence="2" id="KW-1003">Cell membrane</keyword>
<dbReference type="InterPro" id="IPR003838">
    <property type="entry name" value="ABC3_permease_C"/>
</dbReference>
<feature type="transmembrane region" description="Helical" evidence="7">
    <location>
        <begin position="661"/>
        <end position="685"/>
    </location>
</feature>
<evidence type="ECO:0000256" key="3">
    <source>
        <dbReference type="ARBA" id="ARBA00022692"/>
    </source>
</evidence>
<protein>
    <submittedName>
        <fullName evidence="10">ABC transporter permease</fullName>
    </submittedName>
</protein>
<feature type="domain" description="ABC3 transporter permease C-terminal" evidence="8">
    <location>
        <begin position="281"/>
        <end position="397"/>
    </location>
</feature>
<feature type="transmembrane region" description="Helical" evidence="7">
    <location>
        <begin position="21"/>
        <end position="41"/>
    </location>
</feature>
<keyword evidence="4 7" id="KW-1133">Transmembrane helix</keyword>
<feature type="transmembrane region" description="Helical" evidence="7">
    <location>
        <begin position="322"/>
        <end position="348"/>
    </location>
</feature>
<dbReference type="Pfam" id="PF12704">
    <property type="entry name" value="MacB_PCD"/>
    <property type="match status" value="2"/>
</dbReference>
<evidence type="ECO:0000259" key="8">
    <source>
        <dbReference type="Pfam" id="PF02687"/>
    </source>
</evidence>
<accession>A0ABS5J6C4</accession>
<evidence type="ECO:0000259" key="9">
    <source>
        <dbReference type="Pfam" id="PF12704"/>
    </source>
</evidence>
<feature type="transmembrane region" description="Helical" evidence="7">
    <location>
        <begin position="747"/>
        <end position="770"/>
    </location>
</feature>
<comment type="caution">
    <text evidence="10">The sequence shown here is derived from an EMBL/GenBank/DDBJ whole genome shotgun (WGS) entry which is preliminary data.</text>
</comment>
<evidence type="ECO:0000313" key="10">
    <source>
        <dbReference type="EMBL" id="MBS0030770.1"/>
    </source>
</evidence>
<dbReference type="InterPro" id="IPR050250">
    <property type="entry name" value="Macrolide_Exporter_MacB"/>
</dbReference>
<feature type="transmembrane region" description="Helical" evidence="7">
    <location>
        <begin position="278"/>
        <end position="301"/>
    </location>
</feature>